<gene>
    <name evidence="1" type="ORF">SAMN05421882_105412</name>
</gene>
<evidence type="ECO:0000313" key="2">
    <source>
        <dbReference type="Proteomes" id="UP000183454"/>
    </source>
</evidence>
<proteinExistence type="predicted"/>
<dbReference type="EMBL" id="FNNH01000054">
    <property type="protein sequence ID" value="SDX06209.1"/>
    <property type="molecule type" value="Genomic_DNA"/>
</dbReference>
<evidence type="ECO:0000313" key="1">
    <source>
        <dbReference type="EMBL" id="SDX06209.1"/>
    </source>
</evidence>
<sequence>MDLSFSDEEVTTLYLFGVVDKHRAIKGIYEYADRHLRDWFPRLPSYVAYVQRLNPVADVFAPLLALIQQEQEAMNSEQVWLIDPFPVALAQTRPSI</sequence>
<evidence type="ECO:0008006" key="3">
    <source>
        <dbReference type="Google" id="ProtNLM"/>
    </source>
</evidence>
<organism evidence="1 2">
    <name type="scientific">Nitrosomonas communis</name>
    <dbReference type="NCBI Taxonomy" id="44574"/>
    <lineage>
        <taxon>Bacteria</taxon>
        <taxon>Pseudomonadati</taxon>
        <taxon>Pseudomonadota</taxon>
        <taxon>Betaproteobacteria</taxon>
        <taxon>Nitrosomonadales</taxon>
        <taxon>Nitrosomonadaceae</taxon>
        <taxon>Nitrosomonas</taxon>
    </lineage>
</organism>
<accession>A0A1H2YNX5</accession>
<dbReference type="AlphaFoldDB" id="A0A1H2YNX5"/>
<reference evidence="1 2" key="1">
    <citation type="submission" date="2016-10" db="EMBL/GenBank/DDBJ databases">
        <authorList>
            <person name="de Groot N.N."/>
        </authorList>
    </citation>
    <scope>NUCLEOTIDE SEQUENCE [LARGE SCALE GENOMIC DNA]</scope>
    <source>
        <strain evidence="1 2">Nm110</strain>
    </source>
</reference>
<dbReference type="RefSeq" id="WP_074668002.1">
    <property type="nucleotide sequence ID" value="NZ_FNNH01000054.1"/>
</dbReference>
<dbReference type="Proteomes" id="UP000183454">
    <property type="component" value="Unassembled WGS sequence"/>
</dbReference>
<protein>
    <recommendedName>
        <fullName evidence="3">Transposase</fullName>
    </recommendedName>
</protein>
<name>A0A1H2YNX5_9PROT</name>